<protein>
    <submittedName>
        <fullName evidence="1">Uncharacterized protein</fullName>
    </submittedName>
</protein>
<comment type="caution">
    <text evidence="1">The sequence shown here is derived from an EMBL/GenBank/DDBJ whole genome shotgun (WGS) entry which is preliminary data.</text>
</comment>
<name>X0SVJ9_9ZZZZ</name>
<gene>
    <name evidence="1" type="ORF">S01H1_16856</name>
</gene>
<organism evidence="1">
    <name type="scientific">marine sediment metagenome</name>
    <dbReference type="NCBI Taxonomy" id="412755"/>
    <lineage>
        <taxon>unclassified sequences</taxon>
        <taxon>metagenomes</taxon>
        <taxon>ecological metagenomes</taxon>
    </lineage>
</organism>
<proteinExistence type="predicted"/>
<reference evidence="1" key="1">
    <citation type="journal article" date="2014" name="Front. Microbiol.">
        <title>High frequency of phylogenetically diverse reductive dehalogenase-homologous genes in deep subseafloor sedimentary metagenomes.</title>
        <authorList>
            <person name="Kawai M."/>
            <person name="Futagami T."/>
            <person name="Toyoda A."/>
            <person name="Takaki Y."/>
            <person name="Nishi S."/>
            <person name="Hori S."/>
            <person name="Arai W."/>
            <person name="Tsubouchi T."/>
            <person name="Morono Y."/>
            <person name="Uchiyama I."/>
            <person name="Ito T."/>
            <person name="Fujiyama A."/>
            <person name="Inagaki F."/>
            <person name="Takami H."/>
        </authorList>
    </citation>
    <scope>NUCLEOTIDE SEQUENCE</scope>
    <source>
        <strain evidence="1">Expedition CK06-06</strain>
    </source>
</reference>
<accession>X0SVJ9</accession>
<dbReference type="EMBL" id="BARS01008897">
    <property type="protein sequence ID" value="GAF67840.1"/>
    <property type="molecule type" value="Genomic_DNA"/>
</dbReference>
<sequence length="78" mass="9088">MPDFMVKLVEWFVKLGKSLSLAAIVIRFRYKTRLSTIKLAVMVDRAEKAQMRMDKALNMAKTNIKKFGEALDTYKKEM</sequence>
<evidence type="ECO:0000313" key="1">
    <source>
        <dbReference type="EMBL" id="GAF67840.1"/>
    </source>
</evidence>
<dbReference type="AlphaFoldDB" id="X0SVJ9"/>